<feature type="region of interest" description="Disordered" evidence="1">
    <location>
        <begin position="146"/>
        <end position="218"/>
    </location>
</feature>
<name>A0AA39R9B6_9LECA</name>
<feature type="compositionally biased region" description="Acidic residues" evidence="1">
    <location>
        <begin position="70"/>
        <end position="81"/>
    </location>
</feature>
<feature type="compositionally biased region" description="Low complexity" evidence="1">
    <location>
        <begin position="96"/>
        <end position="115"/>
    </location>
</feature>
<gene>
    <name evidence="2" type="ORF">JMJ35_000395</name>
</gene>
<feature type="compositionally biased region" description="Low complexity" evidence="1">
    <location>
        <begin position="158"/>
        <end position="171"/>
    </location>
</feature>
<evidence type="ECO:0000256" key="1">
    <source>
        <dbReference type="SAM" id="MobiDB-lite"/>
    </source>
</evidence>
<accession>A0AA39R9B6</accession>
<evidence type="ECO:0000313" key="2">
    <source>
        <dbReference type="EMBL" id="KAK0517240.1"/>
    </source>
</evidence>
<feature type="compositionally biased region" description="Polar residues" evidence="1">
    <location>
        <begin position="207"/>
        <end position="218"/>
    </location>
</feature>
<sequence>MLTTQVNFTLRSSHLLLPEDGNASEVICLGDTNAGHKTSEVFIQAESVSHAPPANEVEAEERRQQNGDANLDEEEDSDDEPSISSRGWQAPRITSKKGATARKAPAGAAGGSPAPNHGNKLSHQLPNGLGSNLKNEALLRADSEDIFDGSITPPPGTITPAARLDQPLLGQPCPPPLLTSGCYGYTSTTRASRGPDLEPTEAYTPGWDSSEQDLSQPS</sequence>
<dbReference type="Proteomes" id="UP001166286">
    <property type="component" value="Unassembled WGS sequence"/>
</dbReference>
<dbReference type="EMBL" id="JAFEKC020000001">
    <property type="protein sequence ID" value="KAK0517240.1"/>
    <property type="molecule type" value="Genomic_DNA"/>
</dbReference>
<comment type="caution">
    <text evidence="2">The sequence shown here is derived from an EMBL/GenBank/DDBJ whole genome shotgun (WGS) entry which is preliminary data.</text>
</comment>
<keyword evidence="3" id="KW-1185">Reference proteome</keyword>
<proteinExistence type="predicted"/>
<organism evidence="2 3">
    <name type="scientific">Cladonia borealis</name>
    <dbReference type="NCBI Taxonomy" id="184061"/>
    <lineage>
        <taxon>Eukaryota</taxon>
        <taxon>Fungi</taxon>
        <taxon>Dikarya</taxon>
        <taxon>Ascomycota</taxon>
        <taxon>Pezizomycotina</taxon>
        <taxon>Lecanoromycetes</taxon>
        <taxon>OSLEUM clade</taxon>
        <taxon>Lecanoromycetidae</taxon>
        <taxon>Lecanorales</taxon>
        <taxon>Lecanorineae</taxon>
        <taxon>Cladoniaceae</taxon>
        <taxon>Cladonia</taxon>
    </lineage>
</organism>
<reference evidence="2" key="1">
    <citation type="submission" date="2023-03" db="EMBL/GenBank/DDBJ databases">
        <title>Complete genome of Cladonia borealis.</title>
        <authorList>
            <person name="Park H."/>
        </authorList>
    </citation>
    <scope>NUCLEOTIDE SEQUENCE</scope>
    <source>
        <strain evidence="2">ANT050790</strain>
    </source>
</reference>
<evidence type="ECO:0000313" key="3">
    <source>
        <dbReference type="Proteomes" id="UP001166286"/>
    </source>
</evidence>
<dbReference type="AlphaFoldDB" id="A0AA39R9B6"/>
<feature type="compositionally biased region" description="Polar residues" evidence="1">
    <location>
        <begin position="119"/>
        <end position="129"/>
    </location>
</feature>
<protein>
    <submittedName>
        <fullName evidence="2">Uncharacterized protein</fullName>
    </submittedName>
</protein>
<feature type="region of interest" description="Disordered" evidence="1">
    <location>
        <begin position="48"/>
        <end position="129"/>
    </location>
</feature>